<keyword evidence="4 15" id="KW-0808">Transferase</keyword>
<keyword evidence="7 12" id="KW-0103">Bromodomain</keyword>
<dbReference type="InterPro" id="IPR018359">
    <property type="entry name" value="Bromodomain_CS"/>
</dbReference>
<evidence type="ECO:0000256" key="5">
    <source>
        <dbReference type="ARBA" id="ARBA00022853"/>
    </source>
</evidence>
<dbReference type="InterPro" id="IPR036427">
    <property type="entry name" value="Bromodomain-like_sf"/>
</dbReference>
<evidence type="ECO:0000256" key="2">
    <source>
        <dbReference type="ARBA" id="ARBA00008607"/>
    </source>
</evidence>
<dbReference type="EMBL" id="PITJ01000010">
    <property type="protein sequence ID" value="TBU05471.1"/>
    <property type="molecule type" value="Genomic_DNA"/>
</dbReference>
<evidence type="ECO:0000256" key="3">
    <source>
        <dbReference type="ARBA" id="ARBA00013184"/>
    </source>
</evidence>
<comment type="caution">
    <text evidence="15">The sequence shown here is derived from an EMBL/GenBank/DDBJ whole genome shotgun (WGS) entry which is preliminary data.</text>
</comment>
<comment type="similarity">
    <text evidence="2">Belongs to the acetyltransferase family. GCN5 subfamily.</text>
</comment>
<protein>
    <recommendedName>
        <fullName evidence="3">histone acetyltransferase</fullName>
        <ecNumber evidence="3">2.3.1.48</ecNumber>
    </recommendedName>
</protein>
<keyword evidence="9" id="KW-0804">Transcription</keyword>
<dbReference type="Proteomes" id="UP000292362">
    <property type="component" value="Unassembled WGS sequence"/>
</dbReference>
<evidence type="ECO:0000313" key="16">
    <source>
        <dbReference type="Proteomes" id="UP000292362"/>
    </source>
</evidence>
<dbReference type="SUPFAM" id="SSF47370">
    <property type="entry name" value="Bromodomain"/>
    <property type="match status" value="1"/>
</dbReference>
<dbReference type="InterPro" id="IPR001487">
    <property type="entry name" value="Bromodomain"/>
</dbReference>
<dbReference type="GO" id="GO:0005634">
    <property type="term" value="C:nucleus"/>
    <property type="evidence" value="ECO:0007669"/>
    <property type="project" value="UniProtKB-SubCell"/>
</dbReference>
<dbReference type="Gene3D" id="3.40.630.30">
    <property type="match status" value="1"/>
</dbReference>
<dbReference type="PROSITE" id="PS51186">
    <property type="entry name" value="GNAT"/>
    <property type="match status" value="1"/>
</dbReference>
<evidence type="ECO:0000259" key="13">
    <source>
        <dbReference type="PROSITE" id="PS50014"/>
    </source>
</evidence>
<dbReference type="SMART" id="SM00297">
    <property type="entry name" value="BROMO"/>
    <property type="match status" value="1"/>
</dbReference>
<dbReference type="GO" id="GO:0045944">
    <property type="term" value="P:positive regulation of transcription by RNA polymerase II"/>
    <property type="evidence" value="ECO:0007669"/>
    <property type="project" value="TreeGrafter"/>
</dbReference>
<evidence type="ECO:0000259" key="14">
    <source>
        <dbReference type="PROSITE" id="PS51186"/>
    </source>
</evidence>
<dbReference type="PRINTS" id="PR00503">
    <property type="entry name" value="BROMODOMAIN"/>
</dbReference>
<evidence type="ECO:0000256" key="1">
    <source>
        <dbReference type="ARBA" id="ARBA00004123"/>
    </source>
</evidence>
<feature type="domain" description="N-acetyltransferase" evidence="14">
    <location>
        <begin position="39"/>
        <end position="232"/>
    </location>
</feature>
<evidence type="ECO:0000256" key="10">
    <source>
        <dbReference type="ARBA" id="ARBA00023242"/>
    </source>
</evidence>
<dbReference type="VEuPathDB" id="MicrosporidiaDB:CWI37_0010p0060"/>
<dbReference type="InterPro" id="IPR037800">
    <property type="entry name" value="GCN5"/>
</dbReference>
<keyword evidence="10" id="KW-0539">Nucleus</keyword>
<evidence type="ECO:0000256" key="7">
    <source>
        <dbReference type="ARBA" id="ARBA00023117"/>
    </source>
</evidence>
<dbReference type="InterPro" id="IPR000182">
    <property type="entry name" value="GNAT_dom"/>
</dbReference>
<evidence type="ECO:0000256" key="8">
    <source>
        <dbReference type="ARBA" id="ARBA00023159"/>
    </source>
</evidence>
<dbReference type="Pfam" id="PF00439">
    <property type="entry name" value="Bromodomain"/>
    <property type="match status" value="1"/>
</dbReference>
<dbReference type="Pfam" id="PF00583">
    <property type="entry name" value="Acetyltransf_1"/>
    <property type="match status" value="1"/>
</dbReference>
<accession>A0A4Q9LEH5</accession>
<dbReference type="GO" id="GO:0000123">
    <property type="term" value="C:histone acetyltransferase complex"/>
    <property type="evidence" value="ECO:0007669"/>
    <property type="project" value="TreeGrafter"/>
</dbReference>
<sequence>MSFIINNNEIFKAKFQREEDVLLEFKNGLIKFDVASTAFEHTQKNTDNLLEIKAIFQRQLPKMPKEYILRQVFDMKHRNLFLVDDSSKIIGGICYRPFYEKYFCEIVFCAIENECQVKGRGGFMMDLFKEHCKLEMFRYYYENKTIKDVDNILSKSIGISRHPNCSKIADVDSYLNSNYKPLISPLYFLTYADNFAIGYFKKQGFSKDIRFKNWIGFIKDYDGGTLMQCKLIWELNYLKKHEFIQNKRDELISKLEKISEFNIIRDSPDFSKMNNVYDIPGIKEAKLTNEMLIFKPSSERIRDIMYFVISELQAHPSAWPFLKPVNKQEVPDYFHVIKNPMDLSTMERNLRNELYEKFEDLADDFFLMINNCYFYNAPSTQYFKCAQKLEEFYSTKLARFRKISSSQEKDVEDNFEKTENI</sequence>
<comment type="subcellular location">
    <subcellularLocation>
        <location evidence="1">Nucleus</location>
    </subcellularLocation>
</comment>
<gene>
    <name evidence="15" type="ORF">CWI37_0010p0060</name>
</gene>
<keyword evidence="5" id="KW-0156">Chromatin regulator</keyword>
<evidence type="ECO:0000256" key="4">
    <source>
        <dbReference type="ARBA" id="ARBA00022679"/>
    </source>
</evidence>
<keyword evidence="11" id="KW-0012">Acyltransferase</keyword>
<proteinExistence type="inferred from homology"/>
<dbReference type="SUPFAM" id="SSF55729">
    <property type="entry name" value="Acyl-CoA N-acyltransferases (Nat)"/>
    <property type="match status" value="1"/>
</dbReference>
<dbReference type="PROSITE" id="PS00633">
    <property type="entry name" value="BROMODOMAIN_1"/>
    <property type="match status" value="1"/>
</dbReference>
<feature type="domain" description="Bromo" evidence="13">
    <location>
        <begin position="313"/>
        <end position="383"/>
    </location>
</feature>
<keyword evidence="8" id="KW-0010">Activator</keyword>
<evidence type="ECO:0000256" key="6">
    <source>
        <dbReference type="ARBA" id="ARBA00023015"/>
    </source>
</evidence>
<dbReference type="EC" id="2.3.1.48" evidence="3"/>
<evidence type="ECO:0000256" key="11">
    <source>
        <dbReference type="ARBA" id="ARBA00023315"/>
    </source>
</evidence>
<dbReference type="CDD" id="cd05509">
    <property type="entry name" value="Bromo_gcn5_like"/>
    <property type="match status" value="1"/>
</dbReference>
<dbReference type="PROSITE" id="PS50014">
    <property type="entry name" value="BROMODOMAIN_2"/>
    <property type="match status" value="1"/>
</dbReference>
<dbReference type="PANTHER" id="PTHR45750">
    <property type="entry name" value="GH11602P"/>
    <property type="match status" value="1"/>
</dbReference>
<dbReference type="Gene3D" id="1.20.920.10">
    <property type="entry name" value="Bromodomain-like"/>
    <property type="match status" value="1"/>
</dbReference>
<evidence type="ECO:0000313" key="15">
    <source>
        <dbReference type="EMBL" id="TBU05471.1"/>
    </source>
</evidence>
<evidence type="ECO:0000256" key="9">
    <source>
        <dbReference type="ARBA" id="ARBA00023163"/>
    </source>
</evidence>
<name>A0A4Q9LEH5_9MICR</name>
<reference evidence="15 16" key="1">
    <citation type="submission" date="2017-12" db="EMBL/GenBank/DDBJ databases">
        <authorList>
            <person name="Pombert J.-F."/>
            <person name="Haag K.L."/>
            <person name="Ebert D."/>
        </authorList>
    </citation>
    <scope>NUCLEOTIDE SEQUENCE [LARGE SCALE GENOMIC DNA]</scope>
    <source>
        <strain evidence="15">FI-OER-3-3</strain>
    </source>
</reference>
<organism evidence="15 16">
    <name type="scientific">Hamiltosporidium tvaerminnensis</name>
    <dbReference type="NCBI Taxonomy" id="1176355"/>
    <lineage>
        <taxon>Eukaryota</taxon>
        <taxon>Fungi</taxon>
        <taxon>Fungi incertae sedis</taxon>
        <taxon>Microsporidia</taxon>
        <taxon>Dubosqiidae</taxon>
        <taxon>Hamiltosporidium</taxon>
    </lineage>
</organism>
<evidence type="ECO:0000256" key="12">
    <source>
        <dbReference type="PROSITE-ProRule" id="PRU00035"/>
    </source>
</evidence>
<dbReference type="AlphaFoldDB" id="A0A4Q9LEH5"/>
<dbReference type="PANTHER" id="PTHR45750:SF3">
    <property type="entry name" value="HISTONE ACETYLTRANSFERASE"/>
    <property type="match status" value="1"/>
</dbReference>
<dbReference type="InterPro" id="IPR016181">
    <property type="entry name" value="Acyl_CoA_acyltransferase"/>
</dbReference>
<dbReference type="GO" id="GO:0010484">
    <property type="term" value="F:histone H3 acetyltransferase activity"/>
    <property type="evidence" value="ECO:0007669"/>
    <property type="project" value="TreeGrafter"/>
</dbReference>
<keyword evidence="6" id="KW-0805">Transcription regulation</keyword>